<dbReference type="EMBL" id="FQ790293">
    <property type="protein sequence ID" value="CCD48429.1"/>
    <property type="molecule type" value="Genomic_DNA"/>
</dbReference>
<evidence type="ECO:0000313" key="1">
    <source>
        <dbReference type="EMBL" id="CCD48429.1"/>
    </source>
</evidence>
<reference evidence="2" key="1">
    <citation type="journal article" date="2011" name="PLoS Genet.">
        <title>Genomic analysis of the necrotrophic fungal pathogens Sclerotinia sclerotiorum and Botrytis cinerea.</title>
        <authorList>
            <person name="Amselem J."/>
            <person name="Cuomo C.A."/>
            <person name="van Kan J.A."/>
            <person name="Viaud M."/>
            <person name="Benito E.P."/>
            <person name="Couloux A."/>
            <person name="Coutinho P.M."/>
            <person name="de Vries R.P."/>
            <person name="Dyer P.S."/>
            <person name="Fillinger S."/>
            <person name="Fournier E."/>
            <person name="Gout L."/>
            <person name="Hahn M."/>
            <person name="Kohn L."/>
            <person name="Lapalu N."/>
            <person name="Plummer K.M."/>
            <person name="Pradier J.M."/>
            <person name="Quevillon E."/>
            <person name="Sharon A."/>
            <person name="Simon A."/>
            <person name="ten Have A."/>
            <person name="Tudzynski B."/>
            <person name="Tudzynski P."/>
            <person name="Wincker P."/>
            <person name="Andrew M."/>
            <person name="Anthouard V."/>
            <person name="Beever R.E."/>
            <person name="Beffa R."/>
            <person name="Benoit I."/>
            <person name="Bouzid O."/>
            <person name="Brault B."/>
            <person name="Chen Z."/>
            <person name="Choquer M."/>
            <person name="Collemare J."/>
            <person name="Cotton P."/>
            <person name="Danchin E.G."/>
            <person name="Da Silva C."/>
            <person name="Gautier A."/>
            <person name="Giraud C."/>
            <person name="Giraud T."/>
            <person name="Gonzalez C."/>
            <person name="Grossetete S."/>
            <person name="Guldener U."/>
            <person name="Henrissat B."/>
            <person name="Howlett B.J."/>
            <person name="Kodira C."/>
            <person name="Kretschmer M."/>
            <person name="Lappartient A."/>
            <person name="Leroch M."/>
            <person name="Levis C."/>
            <person name="Mauceli E."/>
            <person name="Neuveglise C."/>
            <person name="Oeser B."/>
            <person name="Pearson M."/>
            <person name="Poulain J."/>
            <person name="Poussereau N."/>
            <person name="Quesneville H."/>
            <person name="Rascle C."/>
            <person name="Schumacher J."/>
            <person name="Segurens B."/>
            <person name="Sexton A."/>
            <person name="Silva E."/>
            <person name="Sirven C."/>
            <person name="Soanes D.M."/>
            <person name="Talbot N.J."/>
            <person name="Templeton M."/>
            <person name="Yandava C."/>
            <person name="Yarden O."/>
            <person name="Zeng Q."/>
            <person name="Rollins J.A."/>
            <person name="Lebrun M.H."/>
            <person name="Dickman M."/>
        </authorList>
    </citation>
    <scope>NUCLEOTIDE SEQUENCE [LARGE SCALE GENOMIC DNA]</scope>
    <source>
        <strain evidence="2">T4</strain>
    </source>
</reference>
<organism evidence="1 2">
    <name type="scientific">Botryotinia fuckeliana (strain T4)</name>
    <name type="common">Noble rot fungus</name>
    <name type="synonym">Botrytis cinerea</name>
    <dbReference type="NCBI Taxonomy" id="999810"/>
    <lineage>
        <taxon>Eukaryota</taxon>
        <taxon>Fungi</taxon>
        <taxon>Dikarya</taxon>
        <taxon>Ascomycota</taxon>
        <taxon>Pezizomycotina</taxon>
        <taxon>Leotiomycetes</taxon>
        <taxon>Helotiales</taxon>
        <taxon>Sclerotiniaceae</taxon>
        <taxon>Botrytis</taxon>
    </lineage>
</organism>
<sequence length="62" mass="7125">MTTISGIHKSFAPKVARLSENEFQYSLRNYKGTIYFESLDLGAVFGMDYARYDLFDTSIICE</sequence>
<evidence type="ECO:0000313" key="2">
    <source>
        <dbReference type="Proteomes" id="UP000008177"/>
    </source>
</evidence>
<gene>
    <name evidence="1" type="ORF">BofuT4_uP108130.1</name>
</gene>
<proteinExistence type="predicted"/>
<name>G2Y727_BOTF4</name>
<accession>G2Y727</accession>
<dbReference type="Proteomes" id="UP000008177">
    <property type="component" value="Unplaced contigs"/>
</dbReference>
<dbReference type="InParanoid" id="G2Y727"/>
<dbReference type="AlphaFoldDB" id="G2Y727"/>
<protein>
    <submittedName>
        <fullName evidence="1">Uncharacterized protein</fullName>
    </submittedName>
</protein>
<dbReference type="HOGENOM" id="CLU_2903934_0_0_1"/>